<proteinExistence type="predicted"/>
<feature type="transmembrane region" description="Helical" evidence="1">
    <location>
        <begin position="87"/>
        <end position="110"/>
    </location>
</feature>
<feature type="transmembrane region" description="Helical" evidence="1">
    <location>
        <begin position="122"/>
        <end position="144"/>
    </location>
</feature>
<evidence type="ECO:0000313" key="3">
    <source>
        <dbReference type="EMBL" id="SVE34158.1"/>
    </source>
</evidence>
<keyword evidence="1" id="KW-1133">Transmembrane helix</keyword>
<feature type="transmembrane region" description="Helical" evidence="1">
    <location>
        <begin position="150"/>
        <end position="168"/>
    </location>
</feature>
<dbReference type="Pfam" id="PF00512">
    <property type="entry name" value="HisKA"/>
    <property type="match status" value="1"/>
</dbReference>
<dbReference type="InterPro" id="IPR036097">
    <property type="entry name" value="HisK_dim/P_sf"/>
</dbReference>
<reference evidence="3" key="1">
    <citation type="submission" date="2018-05" db="EMBL/GenBank/DDBJ databases">
        <authorList>
            <person name="Lanie J.A."/>
            <person name="Ng W.-L."/>
            <person name="Kazmierczak K.M."/>
            <person name="Andrzejewski T.M."/>
            <person name="Davidsen T.M."/>
            <person name="Wayne K.J."/>
            <person name="Tettelin H."/>
            <person name="Glass J.I."/>
            <person name="Rusch D."/>
            <person name="Podicherti R."/>
            <person name="Tsui H.-C.T."/>
            <person name="Winkler M.E."/>
        </authorList>
    </citation>
    <scope>NUCLEOTIDE SEQUENCE</scope>
</reference>
<dbReference type="AlphaFoldDB" id="A0A383CRB4"/>
<evidence type="ECO:0000259" key="2">
    <source>
        <dbReference type="Pfam" id="PF00512"/>
    </source>
</evidence>
<evidence type="ECO:0000256" key="1">
    <source>
        <dbReference type="SAM" id="Phobius"/>
    </source>
</evidence>
<dbReference type="SUPFAM" id="SSF47384">
    <property type="entry name" value="Homodimeric domain of signal transducing histidine kinase"/>
    <property type="match status" value="1"/>
</dbReference>
<keyword evidence="1" id="KW-0472">Membrane</keyword>
<organism evidence="3">
    <name type="scientific">marine metagenome</name>
    <dbReference type="NCBI Taxonomy" id="408172"/>
    <lineage>
        <taxon>unclassified sequences</taxon>
        <taxon>metagenomes</taxon>
        <taxon>ecological metagenomes</taxon>
    </lineage>
</organism>
<gene>
    <name evidence="3" type="ORF">METZ01_LOCUS487012</name>
</gene>
<sequence>FGVFLEKRLYTFFDIHLDSLNYIKGFIFQLSLSSIAYLRIISHETKLITQKTYHFITRSIELLILLLFIVAYLIIDEFYIFEIIPLNLIPLQLTVLGFLLTYFYCTFLLLNSWKKKPHLQEFTVAYILVYSTVVVTNLSVKGLIPPDFNLWDGNYRAVIPLILSLILYKKRELKFREMANLLKIQDKNKDLFLARTSHELRTPLSGMIGLCENILEKAEGIAPSFVRKLELVVHSGRRM</sequence>
<feature type="transmembrane region" description="Helical" evidence="1">
    <location>
        <begin position="62"/>
        <end position="81"/>
    </location>
</feature>
<dbReference type="EMBL" id="UINC01210616">
    <property type="protein sequence ID" value="SVE34158.1"/>
    <property type="molecule type" value="Genomic_DNA"/>
</dbReference>
<dbReference type="InterPro" id="IPR003661">
    <property type="entry name" value="HisK_dim/P_dom"/>
</dbReference>
<protein>
    <recommendedName>
        <fullName evidence="2">Signal transduction histidine kinase dimerisation/phosphoacceptor domain-containing protein</fullName>
    </recommendedName>
</protein>
<feature type="domain" description="Signal transduction histidine kinase dimerisation/phosphoacceptor" evidence="2">
    <location>
        <begin position="189"/>
        <end position="239"/>
    </location>
</feature>
<feature type="non-terminal residue" evidence="3">
    <location>
        <position position="1"/>
    </location>
</feature>
<name>A0A383CRB4_9ZZZZ</name>
<accession>A0A383CRB4</accession>
<keyword evidence="1" id="KW-0812">Transmembrane</keyword>
<feature type="non-terminal residue" evidence="3">
    <location>
        <position position="239"/>
    </location>
</feature>
<dbReference type="CDD" id="cd00082">
    <property type="entry name" value="HisKA"/>
    <property type="match status" value="1"/>
</dbReference>
<dbReference type="Gene3D" id="1.10.287.130">
    <property type="match status" value="1"/>
</dbReference>
<feature type="transmembrane region" description="Helical" evidence="1">
    <location>
        <begin position="20"/>
        <end position="41"/>
    </location>
</feature>
<dbReference type="GO" id="GO:0000155">
    <property type="term" value="F:phosphorelay sensor kinase activity"/>
    <property type="evidence" value="ECO:0007669"/>
    <property type="project" value="InterPro"/>
</dbReference>